<organism evidence="4 5">
    <name type="scientific">Megalops atlanticus</name>
    <name type="common">Tarpon</name>
    <name type="synonym">Clupea gigantea</name>
    <dbReference type="NCBI Taxonomy" id="7932"/>
    <lineage>
        <taxon>Eukaryota</taxon>
        <taxon>Metazoa</taxon>
        <taxon>Chordata</taxon>
        <taxon>Craniata</taxon>
        <taxon>Vertebrata</taxon>
        <taxon>Euteleostomi</taxon>
        <taxon>Actinopterygii</taxon>
        <taxon>Neopterygii</taxon>
        <taxon>Teleostei</taxon>
        <taxon>Elopiformes</taxon>
        <taxon>Megalopidae</taxon>
        <taxon>Megalops</taxon>
    </lineage>
</organism>
<feature type="transmembrane region" description="Helical" evidence="1">
    <location>
        <begin position="304"/>
        <end position="325"/>
    </location>
</feature>
<feature type="chain" id="PRO_5039546566" description="Ig-like domain-containing protein" evidence="2">
    <location>
        <begin position="21"/>
        <end position="383"/>
    </location>
</feature>
<dbReference type="SUPFAM" id="SSF48726">
    <property type="entry name" value="Immunoglobulin"/>
    <property type="match status" value="2"/>
</dbReference>
<protein>
    <recommendedName>
        <fullName evidence="3">Ig-like domain-containing protein</fullName>
    </recommendedName>
</protein>
<evidence type="ECO:0000313" key="4">
    <source>
        <dbReference type="EMBL" id="KAG7458486.1"/>
    </source>
</evidence>
<reference evidence="4" key="1">
    <citation type="submission" date="2021-01" db="EMBL/GenBank/DDBJ databases">
        <authorList>
            <person name="Zahm M."/>
            <person name="Roques C."/>
            <person name="Cabau C."/>
            <person name="Klopp C."/>
            <person name="Donnadieu C."/>
            <person name="Jouanno E."/>
            <person name="Lampietro C."/>
            <person name="Louis A."/>
            <person name="Herpin A."/>
            <person name="Echchiki A."/>
            <person name="Berthelot C."/>
            <person name="Parey E."/>
            <person name="Roest-Crollius H."/>
            <person name="Braasch I."/>
            <person name="Postlethwait J."/>
            <person name="Bobe J."/>
            <person name="Montfort J."/>
            <person name="Bouchez O."/>
            <person name="Begum T."/>
            <person name="Mejri S."/>
            <person name="Adams A."/>
            <person name="Chen W.-J."/>
            <person name="Guiguen Y."/>
        </authorList>
    </citation>
    <scope>NUCLEOTIDE SEQUENCE</scope>
    <source>
        <strain evidence="4">YG-15Mar2019-1</strain>
        <tissue evidence="4">Brain</tissue>
    </source>
</reference>
<gene>
    <name evidence="4" type="ORF">MATL_G00220740</name>
</gene>
<evidence type="ECO:0000259" key="3">
    <source>
        <dbReference type="PROSITE" id="PS50835"/>
    </source>
</evidence>
<dbReference type="InterPro" id="IPR007110">
    <property type="entry name" value="Ig-like_dom"/>
</dbReference>
<evidence type="ECO:0000313" key="5">
    <source>
        <dbReference type="Proteomes" id="UP001046870"/>
    </source>
</evidence>
<dbReference type="AlphaFoldDB" id="A0A9D3PH63"/>
<dbReference type="OrthoDB" id="9835793at2759"/>
<keyword evidence="1" id="KW-0472">Membrane</keyword>
<evidence type="ECO:0000256" key="2">
    <source>
        <dbReference type="SAM" id="SignalP"/>
    </source>
</evidence>
<dbReference type="EMBL" id="JAFDVH010000020">
    <property type="protein sequence ID" value="KAG7458486.1"/>
    <property type="molecule type" value="Genomic_DNA"/>
</dbReference>
<feature type="domain" description="Ig-like" evidence="3">
    <location>
        <begin position="118"/>
        <end position="196"/>
    </location>
</feature>
<keyword evidence="5" id="KW-1185">Reference proteome</keyword>
<dbReference type="InterPro" id="IPR036179">
    <property type="entry name" value="Ig-like_dom_sf"/>
</dbReference>
<dbReference type="CDD" id="cd00096">
    <property type="entry name" value="Ig"/>
    <property type="match status" value="1"/>
</dbReference>
<dbReference type="PANTHER" id="PTHR21063">
    <property type="entry name" value="LFA-3"/>
    <property type="match status" value="1"/>
</dbReference>
<dbReference type="Gene3D" id="2.60.40.10">
    <property type="entry name" value="Immunoglobulins"/>
    <property type="match status" value="3"/>
</dbReference>
<accession>A0A9D3PH63</accession>
<keyword evidence="1" id="KW-1133">Transmembrane helix</keyword>
<dbReference type="PROSITE" id="PS50835">
    <property type="entry name" value="IG_LIKE"/>
    <property type="match status" value="2"/>
</dbReference>
<dbReference type="Proteomes" id="UP001046870">
    <property type="component" value="Chromosome 20"/>
</dbReference>
<keyword evidence="2" id="KW-0732">Signal</keyword>
<sequence length="383" mass="42191">MRLTALLLGILCFYGVCVFSAPLEVRKLKGIVGERVSFPAAVKTFGYLIKDRENIAKIDNFLKHYNTSKSPKDRVQWNSSTGFFSIADLKMEDSGEYRVQSNDGKKVETIYQLSVYNPVSTPQVSSRNKMKPTCSVLCSVENGREVTLSWQREGKTLSHTSSPDLNTPLSLPLEIEEYSSTYSCVAANPASNKTVTVRPEEHCFGPVSTPQVSSRNKMKPTCSVLCSVENGREVTLSWQREGETLSNTSSPDLNTPLSLPLEIEEYSSTYSCVAANPASEERSFFSISELCGEEDTHPASSIPLIAGIGAAVLLIITVLGTVIYLERKKTTGSGGDSADVYTNANYRHRQKQKATACSVTEVTYSLYKTLSYNPSDSRLQHYS</sequence>
<dbReference type="InterPro" id="IPR013783">
    <property type="entry name" value="Ig-like_fold"/>
</dbReference>
<evidence type="ECO:0000256" key="1">
    <source>
        <dbReference type="SAM" id="Phobius"/>
    </source>
</evidence>
<comment type="caution">
    <text evidence="4">The sequence shown here is derived from an EMBL/GenBank/DDBJ whole genome shotgun (WGS) entry which is preliminary data.</text>
</comment>
<keyword evidence="1" id="KW-0812">Transmembrane</keyword>
<proteinExistence type="predicted"/>
<dbReference type="PANTHER" id="PTHR21063:SF4">
    <property type="entry name" value="CD48 ANTIGEN-RELATED"/>
    <property type="match status" value="1"/>
</dbReference>
<feature type="domain" description="Ig-like" evidence="3">
    <location>
        <begin position="199"/>
        <end position="288"/>
    </location>
</feature>
<name>A0A9D3PH63_MEGAT</name>
<feature type="signal peptide" evidence="2">
    <location>
        <begin position="1"/>
        <end position="20"/>
    </location>
</feature>